<dbReference type="PANTHER" id="PTHR18968:SF120">
    <property type="entry name" value="ACETOLACTATE SYNTHASE LARGE SUBUNIT"/>
    <property type="match status" value="1"/>
</dbReference>
<evidence type="ECO:0000313" key="7">
    <source>
        <dbReference type="EMBL" id="MBP1933878.1"/>
    </source>
</evidence>
<accession>A0ABS4GUD7</accession>
<dbReference type="EMBL" id="JAGGKT010000014">
    <property type="protein sequence ID" value="MBP1933878.1"/>
    <property type="molecule type" value="Genomic_DNA"/>
</dbReference>
<dbReference type="InterPro" id="IPR029061">
    <property type="entry name" value="THDP-binding"/>
</dbReference>
<feature type="domain" description="Thiamine pyrophosphate enzyme N-terminal TPP-binding" evidence="6">
    <location>
        <begin position="3"/>
        <end position="118"/>
    </location>
</feature>
<evidence type="ECO:0000313" key="8">
    <source>
        <dbReference type="Proteomes" id="UP001519343"/>
    </source>
</evidence>
<dbReference type="NCBIfam" id="NF006052">
    <property type="entry name" value="PRK08199.1"/>
    <property type="match status" value="1"/>
</dbReference>
<reference evidence="7 8" key="1">
    <citation type="submission" date="2021-03" db="EMBL/GenBank/DDBJ databases">
        <title>Genomic Encyclopedia of Type Strains, Phase IV (KMG-IV): sequencing the most valuable type-strain genomes for metagenomic binning, comparative biology and taxonomic classification.</title>
        <authorList>
            <person name="Goeker M."/>
        </authorList>
    </citation>
    <scope>NUCLEOTIDE SEQUENCE [LARGE SCALE GENOMIC DNA]</scope>
    <source>
        <strain evidence="7 8">DSM 24738</strain>
    </source>
</reference>
<evidence type="ECO:0000256" key="1">
    <source>
        <dbReference type="ARBA" id="ARBA00007812"/>
    </source>
</evidence>
<protein>
    <submittedName>
        <fullName evidence="7">Acetolactate synthase-1/2/3 large subunit</fullName>
        <ecNumber evidence="7">2.2.1.6</ecNumber>
    </submittedName>
</protein>
<dbReference type="GO" id="GO:0003984">
    <property type="term" value="F:acetolactate synthase activity"/>
    <property type="evidence" value="ECO:0007669"/>
    <property type="project" value="UniProtKB-EC"/>
</dbReference>
<dbReference type="PANTHER" id="PTHR18968">
    <property type="entry name" value="THIAMINE PYROPHOSPHATE ENZYMES"/>
    <property type="match status" value="1"/>
</dbReference>
<dbReference type="RefSeq" id="WP_209811893.1">
    <property type="nucleotide sequence ID" value="NZ_JAGGKT010000014.1"/>
</dbReference>
<evidence type="ECO:0000259" key="4">
    <source>
        <dbReference type="Pfam" id="PF00205"/>
    </source>
</evidence>
<evidence type="ECO:0000259" key="6">
    <source>
        <dbReference type="Pfam" id="PF02776"/>
    </source>
</evidence>
<keyword evidence="2 3" id="KW-0786">Thiamine pyrophosphate</keyword>
<evidence type="ECO:0000256" key="3">
    <source>
        <dbReference type="RuleBase" id="RU362132"/>
    </source>
</evidence>
<feature type="domain" description="Thiamine pyrophosphate enzyme TPP-binding" evidence="5">
    <location>
        <begin position="385"/>
        <end position="531"/>
    </location>
</feature>
<dbReference type="Pfam" id="PF02775">
    <property type="entry name" value="TPP_enzyme_C"/>
    <property type="match status" value="1"/>
</dbReference>
<dbReference type="SUPFAM" id="SSF52467">
    <property type="entry name" value="DHS-like NAD/FAD-binding domain"/>
    <property type="match status" value="1"/>
</dbReference>
<comment type="caution">
    <text evidence="7">The sequence shown here is derived from an EMBL/GenBank/DDBJ whole genome shotgun (WGS) entry which is preliminary data.</text>
</comment>
<dbReference type="Gene3D" id="3.40.50.970">
    <property type="match status" value="2"/>
</dbReference>
<dbReference type="CDD" id="cd07035">
    <property type="entry name" value="TPP_PYR_POX_like"/>
    <property type="match status" value="1"/>
</dbReference>
<dbReference type="InterPro" id="IPR012000">
    <property type="entry name" value="Thiamin_PyroP_enz_cen_dom"/>
</dbReference>
<keyword evidence="8" id="KW-1185">Reference proteome</keyword>
<name>A0ABS4GUD7_9BACL</name>
<feature type="domain" description="Thiamine pyrophosphate enzyme central" evidence="4">
    <location>
        <begin position="191"/>
        <end position="324"/>
    </location>
</feature>
<evidence type="ECO:0000256" key="2">
    <source>
        <dbReference type="ARBA" id="ARBA00023052"/>
    </source>
</evidence>
<organism evidence="7 8">
    <name type="scientific">Ammoniphilus resinae</name>
    <dbReference type="NCBI Taxonomy" id="861532"/>
    <lineage>
        <taxon>Bacteria</taxon>
        <taxon>Bacillati</taxon>
        <taxon>Bacillota</taxon>
        <taxon>Bacilli</taxon>
        <taxon>Bacillales</taxon>
        <taxon>Paenibacillaceae</taxon>
        <taxon>Aneurinibacillus group</taxon>
        <taxon>Ammoniphilus</taxon>
    </lineage>
</organism>
<dbReference type="Pfam" id="PF00205">
    <property type="entry name" value="TPP_enzyme_M"/>
    <property type="match status" value="1"/>
</dbReference>
<dbReference type="PROSITE" id="PS00187">
    <property type="entry name" value="TPP_ENZYMES"/>
    <property type="match status" value="1"/>
</dbReference>
<dbReference type="EC" id="2.2.1.6" evidence="7"/>
<dbReference type="Pfam" id="PF02776">
    <property type="entry name" value="TPP_enzyme_N"/>
    <property type="match status" value="1"/>
</dbReference>
<dbReference type="InterPro" id="IPR012001">
    <property type="entry name" value="Thiamin_PyroP_enz_TPP-bd_dom"/>
</dbReference>
<comment type="similarity">
    <text evidence="1 3">Belongs to the TPP enzyme family.</text>
</comment>
<gene>
    <name evidence="7" type="ORF">J2Z37_003895</name>
</gene>
<evidence type="ECO:0000259" key="5">
    <source>
        <dbReference type="Pfam" id="PF02775"/>
    </source>
</evidence>
<dbReference type="SUPFAM" id="SSF52518">
    <property type="entry name" value="Thiamin diphosphate-binding fold (THDP-binding)"/>
    <property type="match status" value="2"/>
</dbReference>
<dbReference type="InterPro" id="IPR011766">
    <property type="entry name" value="TPP_enzyme_TPP-bd"/>
</dbReference>
<dbReference type="Proteomes" id="UP001519343">
    <property type="component" value="Unassembled WGS sequence"/>
</dbReference>
<dbReference type="CDD" id="cd00568">
    <property type="entry name" value="TPP_enzymes"/>
    <property type="match status" value="1"/>
</dbReference>
<dbReference type="InterPro" id="IPR000399">
    <property type="entry name" value="TPP-bd_CS"/>
</dbReference>
<dbReference type="InterPro" id="IPR045229">
    <property type="entry name" value="TPP_enz"/>
</dbReference>
<dbReference type="Gene3D" id="3.40.50.1220">
    <property type="entry name" value="TPP-binding domain"/>
    <property type="match status" value="1"/>
</dbReference>
<sequence length="554" mass="60504">MKMTAAKAIVEVMAQEGVTKAFCVPGESYLSVMNELYEHPQIELIHGRHEGGVSFMAEGYAKASGKVGVCFATRGPGATNLSIGLHTANQDSTPLVAFIGQVEREFLGREGFQEIDLAAYFSHLVKWTVELDNASRVPELVHRAFHMARSGRPGPVLVSLPQDVLDEVAEMSFQDAVVYSAPRPDREAVLEAKKLLESAQRPVIIAGGGVTGTKSAPELVALSERLNVPVTVSFRRFDAFPNQHPHYAGHVGIGPAESLLKLIKEADVVLAIGTRFSQITSQDYTLLNPKSKLIHVDISQDELNKVYRPALGIVADSKRFMQDLMSELDADNTYPERTAYVQQAHQNYLATATPQRKNVEGFVSLDNMIIDLMEQLPSDAILTSDAGNFFGWMARYYSFREEGTFVGPTSGAMGYGLPAAIGAKVAKPERTVVSFSGDGGFMMTMQELETAVRHQIPVIAIVANNNRFGTIRMHQEKIFPDRVIATELSNPNFGEFMRNVGGHGEVVQKSEDFPAALQRAIASGKPAVIEVMIDPNQITATKTVDELRGAVVKN</sequence>
<proteinExistence type="inferred from homology"/>
<dbReference type="InterPro" id="IPR029035">
    <property type="entry name" value="DHS-like_NAD/FAD-binding_dom"/>
</dbReference>
<keyword evidence="7" id="KW-0808">Transferase</keyword>